<sequence length="78" mass="8331">MDLQDARQEGYDLVCLATGVLMQHGSSEPDEAFDELLNLAIGRGERLEVTAYLVVRSAELGHQLAVDDAASGDEAKGV</sequence>
<reference evidence="2 3" key="1">
    <citation type="journal article" date="2019" name="Int. J. Syst. Evol. Microbiol.">
        <title>The Global Catalogue of Microorganisms (GCM) 10K type strain sequencing project: providing services to taxonomists for standard genome sequencing and annotation.</title>
        <authorList>
            <consortium name="The Broad Institute Genomics Platform"/>
            <consortium name="The Broad Institute Genome Sequencing Center for Infectious Disease"/>
            <person name="Wu L."/>
            <person name="Ma J."/>
        </authorList>
    </citation>
    <scope>NUCLEOTIDE SEQUENCE [LARGE SCALE GENOMIC DNA]</scope>
    <source>
        <strain evidence="2 3">JCM 14283</strain>
    </source>
</reference>
<dbReference type="EMBL" id="BAAANB010000001">
    <property type="protein sequence ID" value="GAA2020498.1"/>
    <property type="molecule type" value="Genomic_DNA"/>
</dbReference>
<evidence type="ECO:0000313" key="2">
    <source>
        <dbReference type="EMBL" id="GAA2020498.1"/>
    </source>
</evidence>
<accession>A0ABN2TT96</accession>
<organism evidence="2 3">
    <name type="scientific">Terrabacter terrae</name>
    <dbReference type="NCBI Taxonomy" id="318434"/>
    <lineage>
        <taxon>Bacteria</taxon>
        <taxon>Bacillati</taxon>
        <taxon>Actinomycetota</taxon>
        <taxon>Actinomycetes</taxon>
        <taxon>Micrococcales</taxon>
        <taxon>Intrasporangiaceae</taxon>
        <taxon>Terrabacter</taxon>
    </lineage>
</organism>
<feature type="domain" description="ANTAR" evidence="1">
    <location>
        <begin position="1"/>
        <end position="55"/>
    </location>
</feature>
<comment type="caution">
    <text evidence="2">The sequence shown here is derived from an EMBL/GenBank/DDBJ whole genome shotgun (WGS) entry which is preliminary data.</text>
</comment>
<proteinExistence type="predicted"/>
<protein>
    <recommendedName>
        <fullName evidence="1">ANTAR domain-containing protein</fullName>
    </recommendedName>
</protein>
<keyword evidence="3" id="KW-1185">Reference proteome</keyword>
<evidence type="ECO:0000313" key="3">
    <source>
        <dbReference type="Proteomes" id="UP001501285"/>
    </source>
</evidence>
<name>A0ABN2TT96_9MICO</name>
<dbReference type="PROSITE" id="PS50921">
    <property type="entry name" value="ANTAR"/>
    <property type="match status" value="1"/>
</dbReference>
<dbReference type="InterPro" id="IPR005561">
    <property type="entry name" value="ANTAR"/>
</dbReference>
<gene>
    <name evidence="2" type="ORF">GCM10009740_06130</name>
</gene>
<evidence type="ECO:0000259" key="1">
    <source>
        <dbReference type="PROSITE" id="PS50921"/>
    </source>
</evidence>
<dbReference type="Proteomes" id="UP001501285">
    <property type="component" value="Unassembled WGS sequence"/>
</dbReference>